<dbReference type="InterPro" id="IPR041489">
    <property type="entry name" value="PDZ_6"/>
</dbReference>
<dbReference type="GO" id="GO:0006508">
    <property type="term" value="P:proteolysis"/>
    <property type="evidence" value="ECO:0007669"/>
    <property type="project" value="InterPro"/>
</dbReference>
<dbReference type="CDD" id="cd05483">
    <property type="entry name" value="retropepsin_like_bacteria"/>
    <property type="match status" value="1"/>
</dbReference>
<feature type="domain" description="PDZ" evidence="2">
    <location>
        <begin position="327"/>
        <end position="402"/>
    </location>
</feature>
<sequence>MRTKKTALCFLVGLLLFIVQPQNILAQNKAEVHLKNLAFIQEKHNFTQIKFRLINNLVVIPVSINDSDTLNFILDSGASYIILCDPAFAEKLNLDPRKTRGVDIKGMGTEGALKAYHSWGNKVNIKGIEGFNQDVIYPNQDIFKLSDNMGMMIHGLIGSTVFNHFVVSIDYKKKVLTLYKRDFYYSKRRNKFKKRYESIPLKVRKNRAYIETALLTNDLNKTHKVSLLVDTGASHALSIFESEHHHLRASVKAIRDHLGVGISGDLYGKVHRLEKLSLGSFTLEDPIVKYPDFESLGLKMLDSTRHGSVGAEVLRRFTVVFDYENEEMLIRKNTDFNDDFLYNYLGLEFITPYPGLPFFRVSQIRDESPADKAGIEQGHRIIKVNGQSVAFLTPEEIRVLFRGKVGKKISIDVEDLEGRNKTFSLRLEDPFYQN</sequence>
<evidence type="ECO:0000313" key="4">
    <source>
        <dbReference type="Proteomes" id="UP000576082"/>
    </source>
</evidence>
<dbReference type="PROSITE" id="PS50106">
    <property type="entry name" value="PDZ"/>
    <property type="match status" value="1"/>
</dbReference>
<dbReference type="InterPro" id="IPR034122">
    <property type="entry name" value="Retropepsin-like_bacterial"/>
</dbReference>
<dbReference type="Pfam" id="PF13650">
    <property type="entry name" value="Asp_protease_2"/>
    <property type="match status" value="2"/>
</dbReference>
<proteinExistence type="predicted"/>
<gene>
    <name evidence="3" type="ORF">HHU12_00095</name>
</gene>
<organism evidence="3 4">
    <name type="scientific">Flammeovirga aprica JL-4</name>
    <dbReference type="NCBI Taxonomy" id="694437"/>
    <lineage>
        <taxon>Bacteria</taxon>
        <taxon>Pseudomonadati</taxon>
        <taxon>Bacteroidota</taxon>
        <taxon>Cytophagia</taxon>
        <taxon>Cytophagales</taxon>
        <taxon>Flammeovirgaceae</taxon>
        <taxon>Flammeovirga</taxon>
    </lineage>
</organism>
<evidence type="ECO:0000256" key="1">
    <source>
        <dbReference type="SAM" id="SignalP"/>
    </source>
</evidence>
<name>A0A7X9NYY3_9BACT</name>
<dbReference type="GO" id="GO:0004190">
    <property type="term" value="F:aspartic-type endopeptidase activity"/>
    <property type="evidence" value="ECO:0007669"/>
    <property type="project" value="InterPro"/>
</dbReference>
<dbReference type="InterPro" id="IPR036034">
    <property type="entry name" value="PDZ_sf"/>
</dbReference>
<accession>A0A7X9NYY3</accession>
<comment type="caution">
    <text evidence="3">The sequence shown here is derived from an EMBL/GenBank/DDBJ whole genome shotgun (WGS) entry which is preliminary data.</text>
</comment>
<evidence type="ECO:0000259" key="2">
    <source>
        <dbReference type="PROSITE" id="PS50106"/>
    </source>
</evidence>
<dbReference type="PROSITE" id="PS00141">
    <property type="entry name" value="ASP_PROTEASE"/>
    <property type="match status" value="1"/>
</dbReference>
<keyword evidence="4" id="KW-1185">Reference proteome</keyword>
<feature type="signal peptide" evidence="1">
    <location>
        <begin position="1"/>
        <end position="26"/>
    </location>
</feature>
<dbReference type="SUPFAM" id="SSF50156">
    <property type="entry name" value="PDZ domain-like"/>
    <property type="match status" value="1"/>
</dbReference>
<dbReference type="RefSeq" id="WP_169654133.1">
    <property type="nucleotide sequence ID" value="NZ_JABANE010000001.1"/>
</dbReference>
<keyword evidence="1" id="KW-0732">Signal</keyword>
<dbReference type="InterPro" id="IPR021109">
    <property type="entry name" value="Peptidase_aspartic_dom_sf"/>
</dbReference>
<protein>
    <submittedName>
        <fullName evidence="3">PDZ domain-containing protein</fullName>
    </submittedName>
</protein>
<dbReference type="Gene3D" id="2.30.42.10">
    <property type="match status" value="1"/>
</dbReference>
<feature type="chain" id="PRO_5030963186" evidence="1">
    <location>
        <begin position="27"/>
        <end position="434"/>
    </location>
</feature>
<dbReference type="EMBL" id="JABANE010000001">
    <property type="protein sequence ID" value="NME66355.1"/>
    <property type="molecule type" value="Genomic_DNA"/>
</dbReference>
<dbReference type="SMART" id="SM00228">
    <property type="entry name" value="PDZ"/>
    <property type="match status" value="1"/>
</dbReference>
<dbReference type="AlphaFoldDB" id="A0A7X9NYY3"/>
<reference evidence="3 4" key="1">
    <citation type="submission" date="2020-04" db="EMBL/GenBank/DDBJ databases">
        <title>Flammeovirga sp. SR4, a novel species isolated from seawater.</title>
        <authorList>
            <person name="Wang X."/>
        </authorList>
    </citation>
    <scope>NUCLEOTIDE SEQUENCE [LARGE SCALE GENOMIC DNA]</scope>
    <source>
        <strain evidence="3 4">ATCC 23126</strain>
    </source>
</reference>
<dbReference type="Pfam" id="PF17820">
    <property type="entry name" value="PDZ_6"/>
    <property type="match status" value="1"/>
</dbReference>
<dbReference type="Gene3D" id="2.40.70.10">
    <property type="entry name" value="Acid Proteases"/>
    <property type="match status" value="2"/>
</dbReference>
<dbReference type="InterPro" id="IPR001969">
    <property type="entry name" value="Aspartic_peptidase_AS"/>
</dbReference>
<dbReference type="InterPro" id="IPR001478">
    <property type="entry name" value="PDZ"/>
</dbReference>
<dbReference type="Proteomes" id="UP000576082">
    <property type="component" value="Unassembled WGS sequence"/>
</dbReference>
<evidence type="ECO:0000313" key="3">
    <source>
        <dbReference type="EMBL" id="NME66355.1"/>
    </source>
</evidence>